<dbReference type="RefSeq" id="XP_004256151.1">
    <property type="nucleotide sequence ID" value="XM_004256103.1"/>
</dbReference>
<evidence type="ECO:0000313" key="2">
    <source>
        <dbReference type="Proteomes" id="UP000014680"/>
    </source>
</evidence>
<proteinExistence type="predicted"/>
<name>A0A0A1U4Z4_ENTIV</name>
<dbReference type="Proteomes" id="UP000014680">
    <property type="component" value="Unassembled WGS sequence"/>
</dbReference>
<dbReference type="KEGG" id="eiv:EIN_125540"/>
<gene>
    <name evidence="1" type="ORF">EIN_125540</name>
</gene>
<dbReference type="VEuPathDB" id="AmoebaDB:EIN_125540"/>
<organism evidence="1 2">
    <name type="scientific">Entamoeba invadens IP1</name>
    <dbReference type="NCBI Taxonomy" id="370355"/>
    <lineage>
        <taxon>Eukaryota</taxon>
        <taxon>Amoebozoa</taxon>
        <taxon>Evosea</taxon>
        <taxon>Archamoebae</taxon>
        <taxon>Mastigamoebida</taxon>
        <taxon>Entamoebidae</taxon>
        <taxon>Entamoeba</taxon>
    </lineage>
</organism>
<dbReference type="GeneID" id="14888366"/>
<accession>A0A0A1U4Z4</accession>
<keyword evidence="2" id="KW-1185">Reference proteome</keyword>
<protein>
    <submittedName>
        <fullName evidence="1">Uncharacterized protein</fullName>
    </submittedName>
</protein>
<sequence length="106" mass="12699">MKIVTESVNSLECDTTETLNNDNNMDNNYNDFRKIEDDEKGEETEFDANLFFDLNHDEEKLEENRQQNVEIVTSEEDLFNYNEEENLFNGVQKEKVEEIKKEFIEF</sequence>
<reference evidence="1 2" key="1">
    <citation type="submission" date="2012-10" db="EMBL/GenBank/DDBJ databases">
        <authorList>
            <person name="Zafar N."/>
            <person name="Inman J."/>
            <person name="Hall N."/>
            <person name="Lorenzi H."/>
            <person name="Caler E."/>
        </authorList>
    </citation>
    <scope>NUCLEOTIDE SEQUENCE [LARGE SCALE GENOMIC DNA]</scope>
    <source>
        <strain evidence="1 2">IP1</strain>
    </source>
</reference>
<dbReference type="EMBL" id="KB206630">
    <property type="protein sequence ID" value="ELP89380.1"/>
    <property type="molecule type" value="Genomic_DNA"/>
</dbReference>
<dbReference type="AlphaFoldDB" id="A0A0A1U4Z4"/>
<evidence type="ECO:0000313" key="1">
    <source>
        <dbReference type="EMBL" id="ELP89380.1"/>
    </source>
</evidence>